<dbReference type="InterPro" id="IPR014710">
    <property type="entry name" value="RmlC-like_jellyroll"/>
</dbReference>
<keyword evidence="3" id="KW-1185">Reference proteome</keyword>
<evidence type="ECO:0000259" key="1">
    <source>
        <dbReference type="Pfam" id="PF12973"/>
    </source>
</evidence>
<evidence type="ECO:0000313" key="2">
    <source>
        <dbReference type="EMBL" id="WIY49834.1"/>
    </source>
</evidence>
<dbReference type="GeneID" id="79788980"/>
<name>A0ABY9ASD3_PARCI</name>
<protein>
    <submittedName>
        <fullName evidence="2">Acetylacetone-cleaving protein</fullName>
    </submittedName>
</protein>
<dbReference type="RefSeq" id="WP_011796996.1">
    <property type="nucleotide sequence ID" value="NZ_CP023687.1"/>
</dbReference>
<dbReference type="InterPro" id="IPR025979">
    <property type="entry name" value="ChrR-like_cupin_dom"/>
</dbReference>
<feature type="domain" description="ChrR-like cupin" evidence="1">
    <location>
        <begin position="8"/>
        <end position="122"/>
    </location>
</feature>
<dbReference type="EMBL" id="CP127363">
    <property type="protein sequence ID" value="WIY49834.1"/>
    <property type="molecule type" value="Genomic_DNA"/>
</dbReference>
<dbReference type="Pfam" id="PF12973">
    <property type="entry name" value="Cupin_7"/>
    <property type="match status" value="1"/>
</dbReference>
<dbReference type="InterPro" id="IPR011051">
    <property type="entry name" value="RmlC_Cupin_sf"/>
</dbReference>
<proteinExistence type="predicted"/>
<sequence>MLAKQKSREEYVQMDDMPWAPFPDAFSKGGITWRLLHVSPEAGTWTAAFECPAGSSFNSHFHTGPGEYFLYKGRMDVRGGKEFGGDTAVAPGYGFESSGARHDQTYFPVESAFYMTFSGPLAFIHPDASVIANIGWEEAQGAWNAFADTHQAQAKRTTLKDE</sequence>
<accession>A0ABY9ASD3</accession>
<dbReference type="Gene3D" id="2.60.120.10">
    <property type="entry name" value="Jelly Rolls"/>
    <property type="match status" value="1"/>
</dbReference>
<organism evidence="2 3">
    <name type="scientific">Paracidovorax citrulli</name>
    <name type="common">Acidovorax citrulli</name>
    <dbReference type="NCBI Taxonomy" id="80869"/>
    <lineage>
        <taxon>Bacteria</taxon>
        <taxon>Pseudomonadati</taxon>
        <taxon>Pseudomonadota</taxon>
        <taxon>Betaproteobacteria</taxon>
        <taxon>Burkholderiales</taxon>
        <taxon>Comamonadaceae</taxon>
        <taxon>Paracidovorax</taxon>
    </lineage>
</organism>
<reference evidence="2 3" key="1">
    <citation type="submission" date="2023-06" db="EMBL/GenBank/DDBJ databases">
        <authorList>
            <person name="Ham H."/>
            <person name="Park D.S."/>
        </authorList>
    </citation>
    <scope>NUCLEOTIDE SEQUENCE [LARGE SCALE GENOMIC DNA]</scope>
    <source>
        <strain evidence="2 3">KACC 17005</strain>
    </source>
</reference>
<gene>
    <name evidence="2" type="ORF">QRO08_04465</name>
</gene>
<dbReference type="Proteomes" id="UP001242732">
    <property type="component" value="Chromosome"/>
</dbReference>
<dbReference type="SUPFAM" id="SSF51182">
    <property type="entry name" value="RmlC-like cupins"/>
    <property type="match status" value="1"/>
</dbReference>
<evidence type="ECO:0000313" key="3">
    <source>
        <dbReference type="Proteomes" id="UP001242732"/>
    </source>
</evidence>